<dbReference type="AlphaFoldDB" id="A0A444WZS5"/>
<reference evidence="1 2" key="1">
    <citation type="submission" date="2019-01" db="EMBL/GenBank/DDBJ databases">
        <title>Sequencing of cultivated peanut Arachis hypogaea provides insights into genome evolution and oil improvement.</title>
        <authorList>
            <person name="Chen X."/>
        </authorList>
    </citation>
    <scope>NUCLEOTIDE SEQUENCE [LARGE SCALE GENOMIC DNA]</scope>
    <source>
        <strain evidence="2">cv. Fuhuasheng</strain>
        <tissue evidence="1">Leaves</tissue>
    </source>
</reference>
<dbReference type="PANTHER" id="PTHR47718">
    <property type="entry name" value="OS01G0519700 PROTEIN"/>
    <property type="match status" value="1"/>
</dbReference>
<organism evidence="1 2">
    <name type="scientific">Arachis hypogaea</name>
    <name type="common">Peanut</name>
    <dbReference type="NCBI Taxonomy" id="3818"/>
    <lineage>
        <taxon>Eukaryota</taxon>
        <taxon>Viridiplantae</taxon>
        <taxon>Streptophyta</taxon>
        <taxon>Embryophyta</taxon>
        <taxon>Tracheophyta</taxon>
        <taxon>Spermatophyta</taxon>
        <taxon>Magnoliopsida</taxon>
        <taxon>eudicotyledons</taxon>
        <taxon>Gunneridae</taxon>
        <taxon>Pentapetalae</taxon>
        <taxon>rosids</taxon>
        <taxon>fabids</taxon>
        <taxon>Fabales</taxon>
        <taxon>Fabaceae</taxon>
        <taxon>Papilionoideae</taxon>
        <taxon>50 kb inversion clade</taxon>
        <taxon>dalbergioids sensu lato</taxon>
        <taxon>Dalbergieae</taxon>
        <taxon>Pterocarpus clade</taxon>
        <taxon>Arachis</taxon>
    </lineage>
</organism>
<evidence type="ECO:0008006" key="3">
    <source>
        <dbReference type="Google" id="ProtNLM"/>
    </source>
</evidence>
<sequence length="216" mass="24099">MDGSVGMDGSNAEGGTACKESNRCNYDVDGVCNTDFRIDGDDPLVEDELDYDDVVSLTGEDICKKVFRSEQRAYHFFMKIEKCHEFGVQKGDYIKDDDGNLIRRRFFCNRMVNLVHNHALTLRAMVDMIPGFCGISNGAKAQIDGMQCYGVPISKILGYKAGIEDGYSLLGFTKKDAYNDIDKTKWEKNVDGDPNVALIYLEGKATADTIRWLGTI</sequence>
<keyword evidence="2" id="KW-1185">Reference proteome</keyword>
<dbReference type="EMBL" id="SDMP01000020">
    <property type="protein sequence ID" value="RYQ82946.1"/>
    <property type="molecule type" value="Genomic_DNA"/>
</dbReference>
<evidence type="ECO:0000313" key="2">
    <source>
        <dbReference type="Proteomes" id="UP000289738"/>
    </source>
</evidence>
<evidence type="ECO:0000313" key="1">
    <source>
        <dbReference type="EMBL" id="RYQ82946.1"/>
    </source>
</evidence>
<comment type="caution">
    <text evidence="1">The sequence shown here is derived from an EMBL/GenBank/DDBJ whole genome shotgun (WGS) entry which is preliminary data.</text>
</comment>
<proteinExistence type="predicted"/>
<dbReference type="Proteomes" id="UP000289738">
    <property type="component" value="Chromosome B10"/>
</dbReference>
<gene>
    <name evidence="1" type="ORF">Ahy_B10g101544</name>
</gene>
<dbReference type="PANTHER" id="PTHR47718:SF15">
    <property type="entry name" value="PROTEIN FAR1-RELATED SEQUENCE 5-LIKE"/>
    <property type="match status" value="1"/>
</dbReference>
<name>A0A444WZS5_ARAHY</name>
<protein>
    <recommendedName>
        <fullName evidence="3">FAR1 domain-containing protein</fullName>
    </recommendedName>
</protein>
<accession>A0A444WZS5</accession>